<dbReference type="AlphaFoldDB" id="A0A8H5BGS6"/>
<dbReference type="Gene3D" id="3.40.50.300">
    <property type="entry name" value="P-loop containing nucleotide triphosphate hydrolases"/>
    <property type="match status" value="1"/>
</dbReference>
<dbReference type="PANTHER" id="PTHR37816">
    <property type="entry name" value="YALI0E33011P"/>
    <property type="match status" value="1"/>
</dbReference>
<dbReference type="EMBL" id="JAACJJ010000028">
    <property type="protein sequence ID" value="KAF5322773.1"/>
    <property type="molecule type" value="Genomic_DNA"/>
</dbReference>
<evidence type="ECO:0008006" key="3">
    <source>
        <dbReference type="Google" id="ProtNLM"/>
    </source>
</evidence>
<evidence type="ECO:0000313" key="1">
    <source>
        <dbReference type="EMBL" id="KAF5322773.1"/>
    </source>
</evidence>
<organism evidence="1 2">
    <name type="scientific">Psilocybe cf. subviscida</name>
    <dbReference type="NCBI Taxonomy" id="2480587"/>
    <lineage>
        <taxon>Eukaryota</taxon>
        <taxon>Fungi</taxon>
        <taxon>Dikarya</taxon>
        <taxon>Basidiomycota</taxon>
        <taxon>Agaricomycotina</taxon>
        <taxon>Agaricomycetes</taxon>
        <taxon>Agaricomycetidae</taxon>
        <taxon>Agaricales</taxon>
        <taxon>Agaricineae</taxon>
        <taxon>Strophariaceae</taxon>
        <taxon>Psilocybe</taxon>
    </lineage>
</organism>
<evidence type="ECO:0000313" key="2">
    <source>
        <dbReference type="Proteomes" id="UP000567179"/>
    </source>
</evidence>
<dbReference type="OrthoDB" id="65590at2759"/>
<protein>
    <recommendedName>
        <fullName evidence="3">Adenylate kinase</fullName>
    </recommendedName>
</protein>
<proteinExistence type="predicted"/>
<name>A0A8H5BGS6_9AGAR</name>
<dbReference type="PANTHER" id="PTHR37816:SF1">
    <property type="entry name" value="TOXIN"/>
    <property type="match status" value="1"/>
</dbReference>
<dbReference type="SUPFAM" id="SSF52540">
    <property type="entry name" value="P-loop containing nucleoside triphosphate hydrolases"/>
    <property type="match status" value="1"/>
</dbReference>
<dbReference type="InterPro" id="IPR027417">
    <property type="entry name" value="P-loop_NTPase"/>
</dbReference>
<comment type="caution">
    <text evidence="1">The sequence shown here is derived from an EMBL/GenBank/DDBJ whole genome shotgun (WGS) entry which is preliminary data.</text>
</comment>
<keyword evidence="2" id="KW-1185">Reference proteome</keyword>
<accession>A0A8H5BGS6</accession>
<dbReference type="InterPro" id="IPR052922">
    <property type="entry name" value="Cytidylate_Kinase-2"/>
</dbReference>
<gene>
    <name evidence="1" type="ORF">D9619_000067</name>
</gene>
<reference evidence="1 2" key="1">
    <citation type="journal article" date="2020" name="ISME J.">
        <title>Uncovering the hidden diversity of litter-decomposition mechanisms in mushroom-forming fungi.</title>
        <authorList>
            <person name="Floudas D."/>
            <person name="Bentzer J."/>
            <person name="Ahren D."/>
            <person name="Johansson T."/>
            <person name="Persson P."/>
            <person name="Tunlid A."/>
        </authorList>
    </citation>
    <scope>NUCLEOTIDE SEQUENCE [LARGE SCALE GENOMIC DNA]</scope>
    <source>
        <strain evidence="1 2">CBS 101986</strain>
    </source>
</reference>
<sequence length="214" mass="23906">MNNIPTPFLPLLGDGKGRYRVRIVGNSGSGKTTTGAALAAILGVPFIPMDKIFWNPGWRESTPEEFQAKLRDALAHAEHGWVVDGNYESKSSAIVMGQVTDIIWLDPPLYVYFPRILIRTILRLFRLGTPCAPGCDERLGEVLSKEGILWWCLSNHTPCRAKNTERFRVMGVENGTDTENRKMRRFGGWGEDVRAWLKDVADMVTGSGQKVKAD</sequence>
<dbReference type="Proteomes" id="UP000567179">
    <property type="component" value="Unassembled WGS sequence"/>
</dbReference>